<keyword evidence="4" id="KW-1185">Reference proteome</keyword>
<feature type="compositionally biased region" description="Pro residues" evidence="1">
    <location>
        <begin position="42"/>
        <end position="69"/>
    </location>
</feature>
<protein>
    <recommendedName>
        <fullName evidence="2">Tankyrase 1-binding protein C-terminal domain-containing protein</fullName>
    </recommendedName>
</protein>
<feature type="compositionally biased region" description="Basic and acidic residues" evidence="1">
    <location>
        <begin position="1239"/>
        <end position="1251"/>
    </location>
</feature>
<dbReference type="GO" id="GO:0005634">
    <property type="term" value="C:nucleus"/>
    <property type="evidence" value="ECO:0007669"/>
    <property type="project" value="TreeGrafter"/>
</dbReference>
<feature type="region of interest" description="Disordered" evidence="1">
    <location>
        <begin position="922"/>
        <end position="1251"/>
    </location>
</feature>
<dbReference type="GO" id="GO:0000792">
    <property type="term" value="C:heterochromatin"/>
    <property type="evidence" value="ECO:0007669"/>
    <property type="project" value="TreeGrafter"/>
</dbReference>
<dbReference type="PANTHER" id="PTHR22042">
    <property type="entry name" value="TANKYRASE 1 BINDING PROTEIN"/>
    <property type="match status" value="1"/>
</dbReference>
<feature type="compositionally biased region" description="Low complexity" evidence="1">
    <location>
        <begin position="330"/>
        <end position="341"/>
    </location>
</feature>
<dbReference type="InterPro" id="IPR040006">
    <property type="entry name" value="TNKS1BP1-like"/>
</dbReference>
<feature type="compositionally biased region" description="Basic and acidic residues" evidence="1">
    <location>
        <begin position="722"/>
        <end position="736"/>
    </location>
</feature>
<feature type="compositionally biased region" description="Polar residues" evidence="1">
    <location>
        <begin position="199"/>
        <end position="208"/>
    </location>
</feature>
<feature type="compositionally biased region" description="Gly residues" evidence="1">
    <location>
        <begin position="19"/>
        <end position="28"/>
    </location>
</feature>
<feature type="region of interest" description="Disordered" evidence="1">
    <location>
        <begin position="1755"/>
        <end position="1875"/>
    </location>
</feature>
<feature type="region of interest" description="Disordered" evidence="1">
    <location>
        <begin position="804"/>
        <end position="907"/>
    </location>
</feature>
<feature type="region of interest" description="Disordered" evidence="1">
    <location>
        <begin position="1719"/>
        <end position="1738"/>
    </location>
</feature>
<name>A0A9D3X443_9SAUR</name>
<evidence type="ECO:0000313" key="3">
    <source>
        <dbReference type="EMBL" id="KAH1172205.1"/>
    </source>
</evidence>
<evidence type="ECO:0000313" key="4">
    <source>
        <dbReference type="Proteomes" id="UP000827986"/>
    </source>
</evidence>
<gene>
    <name evidence="3" type="ORF">KIL84_007823</name>
</gene>
<feature type="compositionally biased region" description="Polar residues" evidence="1">
    <location>
        <begin position="290"/>
        <end position="305"/>
    </location>
</feature>
<feature type="compositionally biased region" description="Basic and acidic residues" evidence="1">
    <location>
        <begin position="1050"/>
        <end position="1090"/>
    </location>
</feature>
<organism evidence="3 4">
    <name type="scientific">Mauremys mutica</name>
    <name type="common">yellowpond turtle</name>
    <dbReference type="NCBI Taxonomy" id="74926"/>
    <lineage>
        <taxon>Eukaryota</taxon>
        <taxon>Metazoa</taxon>
        <taxon>Chordata</taxon>
        <taxon>Craniata</taxon>
        <taxon>Vertebrata</taxon>
        <taxon>Euteleostomi</taxon>
        <taxon>Archelosauria</taxon>
        <taxon>Testudinata</taxon>
        <taxon>Testudines</taxon>
        <taxon>Cryptodira</taxon>
        <taxon>Durocryptodira</taxon>
        <taxon>Testudinoidea</taxon>
        <taxon>Geoemydidae</taxon>
        <taxon>Geoemydinae</taxon>
        <taxon>Mauremys</taxon>
    </lineage>
</organism>
<proteinExistence type="predicted"/>
<reference evidence="3" key="1">
    <citation type="submission" date="2021-09" db="EMBL/GenBank/DDBJ databases">
        <title>The genome of Mauremys mutica provides insights into the evolution of semi-aquatic lifestyle.</title>
        <authorList>
            <person name="Gong S."/>
            <person name="Gao Y."/>
        </authorList>
    </citation>
    <scope>NUCLEOTIDE SEQUENCE</scope>
    <source>
        <strain evidence="3">MM-2020</strain>
        <tissue evidence="3">Muscle</tissue>
    </source>
</reference>
<feature type="compositionally biased region" description="Basic and acidic residues" evidence="1">
    <location>
        <begin position="274"/>
        <end position="287"/>
    </location>
</feature>
<feature type="compositionally biased region" description="Basic and acidic residues" evidence="1">
    <location>
        <begin position="1548"/>
        <end position="1557"/>
    </location>
</feature>
<dbReference type="PANTHER" id="PTHR22042:SF2">
    <property type="entry name" value="182 KDA TANKYRASE-1-BINDING PROTEIN"/>
    <property type="match status" value="1"/>
</dbReference>
<feature type="compositionally biased region" description="Basic and acidic residues" evidence="1">
    <location>
        <begin position="1193"/>
        <end position="1205"/>
    </location>
</feature>
<evidence type="ECO:0000259" key="2">
    <source>
        <dbReference type="SMART" id="SM01319"/>
    </source>
</evidence>
<dbReference type="EMBL" id="JAHDVG010000483">
    <property type="protein sequence ID" value="KAH1172205.1"/>
    <property type="molecule type" value="Genomic_DNA"/>
</dbReference>
<evidence type="ECO:0000256" key="1">
    <source>
        <dbReference type="SAM" id="MobiDB-lite"/>
    </source>
</evidence>
<feature type="compositionally biased region" description="Basic and acidic residues" evidence="1">
    <location>
        <begin position="176"/>
        <end position="187"/>
    </location>
</feature>
<accession>A0A9D3X443</accession>
<feature type="compositionally biased region" description="Low complexity" evidence="1">
    <location>
        <begin position="360"/>
        <end position="371"/>
    </location>
</feature>
<feature type="compositionally biased region" description="Basic and acidic residues" evidence="1">
    <location>
        <begin position="884"/>
        <end position="898"/>
    </location>
</feature>
<sequence length="1875" mass="196649">MASQTHPLHSSPPCPTSNGGTGARGGEPAGSPRTGDTRLKPPVGPKPRTLPKPAVPAKPCTPPPSPGSRPPRLEFPSAEKINLLAGPKPYSGSSTSLKRLSFSLKSPPAETSTAKGAPPPAVRALPSTTEERSLAPVTPPAGGPLGVLKGAALFKVKPVPVVAKPERFPGTTVEEILAKMEHPRKEGPGSPDLAWGRRSTFSPDSSSRFGPKSYAAFWRHPSAEGGEGDAVTPGFEASWESGSPEAQERRASCGDKPVAGRTKREGSPSPIGERPPEPPDGEAERDFGTASRTSGSSPASTNCDGDQSGRRKPRSPPGFSLARTCPIPVAPAELPLGAAPGTSAGLARAPGAPILPAEHPASAPGSPAVPVERPALGSTPTDTELPSKVGPGFPGTPESLAKIPIGLFLAPGAPDAPAEPCRRISRSLGSLEVPGEGSPPPSSLPAGLAPGIPDASTELPPSPPAVQALSPGPPDAPARLPHSSSAGQAMAPGSPDTPARFPHSPPEGWALAPGAHDAPTELTHSPPAGWALAPGPPHARAELPPRITHSPGAPEAPVPSPETPNLCPKLPTRVSRSPGSPDRPAESLVSPYSPPSPERGSPSPLSDAEPCAGPAPADESLRCPQLGLRRSSDGVVQLPDKGLGMGVLGGSLAALPRGGPPHSGPPLEGESNWALSQSFEWAFPSRTAEWEPPRSPIREADDSGLSEQGDSDGEGLAPTPKGSEERSSSERLDWQDAKAAGSSAHLDGATGAPCDQGATEVGGTEATCPGGPVAETEPAVAELKGPAVVDEAGTVWEEQGRPLLDAPLRLTEPKPGQERAAPILLSDTPRPAGADRCQEDNLVLGLAPVRSCQEGPRPGEEGSEPHPNARWLDELLASPPPSADETKRKGTPEPRDPAGPEDLLGWSRKDLCSEFGIRGAHRAGEFGWATDPGTGKTDWPGSYRASETEQDREFGTGTQDWSGAYKETELLGDSSVGHGNWPDAYGMGDSCQKDGEFSPGKPDWSSQYNTGGADSPDGEFSTRKLDWTSTYGIGDGAQQDKRLSTSKPDWTCEHSVGDTARQDRDFGTGKPDLACEHSVGDTDQQDREFGTGKPDWTRQPGVGDTAWQDREYGTSKPDWTRQPGVGDTAWQDREYGTSEPDWTYDHGGGNTDQPDREFGTSKPDWINMYGVGDTDQQDRELGTSKPSWPLEHGVGDTDQQDRELGTSKPGWPLEHGVGDTEQQDRELGTSKPGWPLEHGVGDTDQPDRELGTSKLDWTLEYGISDTNHQGKEFGAGKPSWTQDCSAKTNGQGREWTCEYDVGNTTQQDKPDWTCEFRVGDGARQDRAFSPDKPAWLGEYGVHHTDRESAFGSGVGDSDSAAQEPGAGKPGWSGTDWQESKFPFARRDCASDFRIRGAEHESQFGVIGTERAGGFGLSTLDPSGAVGTLGPAELGETRTDWAGYTRTVDLDEPREAGVGQSDWTQELGLSGTDPSVGLGAISPEEPSGGWMDWTNKLSVSSMDPSSSLRVGGSDTPREPGVGQPDGASDLGPGGPATASGFESMGPAETRVRQTDWSRELGSGDEGSAETREAGAGQMDWASEVGIVHGKQTYATAMAGLEPHGDSGSDSPRLSGPSPLLEEMLAKAAAQRRSTGEERGPLPAPDTHTPPSLQEEDGGPRPEGDGAPSPSDATDGGWLPTEARRLSQPGRHVSEPSPPGEDFAFLEDMEVLDSAIYRSRANLGRKRGHRAPATRPAGSLGLSEVEAADWMFRDSTEPRTVRWASSDEETVEEPQSRRAWPSSAAKGMKVPLFPGLNTSALKAKLRGRNRSAEEGAQLGEAKPATPKEPHVQRSKSCKIPGVGGKPLVLPPKPEKSSGSDAASPHWLQVLKLKKKKS</sequence>
<feature type="region of interest" description="Disordered" evidence="1">
    <location>
        <begin position="176"/>
        <end position="782"/>
    </location>
</feature>
<feature type="compositionally biased region" description="Basic residues" evidence="1">
    <location>
        <begin position="1721"/>
        <end position="1730"/>
    </location>
</feature>
<feature type="domain" description="Tankyrase 1-binding protein C-terminal" evidence="2">
    <location>
        <begin position="1698"/>
        <end position="1872"/>
    </location>
</feature>
<feature type="region of interest" description="Disordered" evidence="1">
    <location>
        <begin position="101"/>
        <end position="142"/>
    </location>
</feature>
<feature type="region of interest" description="Disordered" evidence="1">
    <location>
        <begin position="1594"/>
        <end position="1702"/>
    </location>
</feature>
<comment type="caution">
    <text evidence="3">The sequence shown here is derived from an EMBL/GenBank/DDBJ whole genome shotgun (WGS) entry which is preliminary data.</text>
</comment>
<feature type="compositionally biased region" description="Low complexity" evidence="1">
    <location>
        <begin position="1497"/>
        <end position="1506"/>
    </location>
</feature>
<dbReference type="SMART" id="SM01319">
    <property type="entry name" value="Tankyrase_bdg_C"/>
    <property type="match status" value="1"/>
</dbReference>
<dbReference type="GO" id="GO:0006302">
    <property type="term" value="P:double-strand break repair"/>
    <property type="evidence" value="ECO:0007669"/>
    <property type="project" value="TreeGrafter"/>
</dbReference>
<feature type="region of interest" description="Disordered" evidence="1">
    <location>
        <begin position="1"/>
        <end position="78"/>
    </location>
</feature>
<feature type="compositionally biased region" description="Basic and acidic residues" evidence="1">
    <location>
        <begin position="1216"/>
        <end position="1228"/>
    </location>
</feature>
<dbReference type="Pfam" id="PF15327">
    <property type="entry name" value="Tankyrase_bdg_C"/>
    <property type="match status" value="1"/>
</dbReference>
<feature type="region of interest" description="Disordered" evidence="1">
    <location>
        <begin position="1463"/>
        <end position="1582"/>
    </location>
</feature>
<feature type="region of interest" description="Disordered" evidence="1">
    <location>
        <begin position="1348"/>
        <end position="1377"/>
    </location>
</feature>
<dbReference type="GO" id="GO:0071479">
    <property type="term" value="P:cellular response to ionizing radiation"/>
    <property type="evidence" value="ECO:0007669"/>
    <property type="project" value="TreeGrafter"/>
</dbReference>
<dbReference type="InterPro" id="IPR032764">
    <property type="entry name" value="Tankyrase-bd_C"/>
</dbReference>
<dbReference type="Proteomes" id="UP000827986">
    <property type="component" value="Unassembled WGS sequence"/>
</dbReference>
<feature type="compositionally biased region" description="Basic and acidic residues" evidence="1">
    <location>
        <begin position="688"/>
        <end position="701"/>
    </location>
</feature>